<dbReference type="EMBL" id="FR824063">
    <property type="protein sequence ID" value="CCA16069.1"/>
    <property type="molecule type" value="Genomic_DNA"/>
</dbReference>
<dbReference type="AlphaFoldDB" id="F0W4N5"/>
<feature type="compositionally biased region" description="Basic and acidic residues" evidence="1">
    <location>
        <begin position="173"/>
        <end position="191"/>
    </location>
</feature>
<feature type="chain" id="PRO_5003259636" evidence="2">
    <location>
        <begin position="22"/>
        <end position="191"/>
    </location>
</feature>
<evidence type="ECO:0000256" key="1">
    <source>
        <dbReference type="SAM" id="MobiDB-lite"/>
    </source>
</evidence>
<name>F0W4N5_9STRA</name>
<feature type="compositionally biased region" description="Polar residues" evidence="1">
    <location>
        <begin position="54"/>
        <end position="90"/>
    </location>
</feature>
<keyword evidence="2" id="KW-0732">Signal</keyword>
<evidence type="ECO:0000313" key="3">
    <source>
        <dbReference type="EMBL" id="CCA16069.1"/>
    </source>
</evidence>
<organism evidence="3">
    <name type="scientific">Albugo laibachii Nc14</name>
    <dbReference type="NCBI Taxonomy" id="890382"/>
    <lineage>
        <taxon>Eukaryota</taxon>
        <taxon>Sar</taxon>
        <taxon>Stramenopiles</taxon>
        <taxon>Oomycota</taxon>
        <taxon>Peronosporomycetes</taxon>
        <taxon>Albuginales</taxon>
        <taxon>Albuginaceae</taxon>
        <taxon>Albugo</taxon>
    </lineage>
</organism>
<evidence type="ECO:0000256" key="2">
    <source>
        <dbReference type="SAM" id="SignalP"/>
    </source>
</evidence>
<accession>F0W4N5</accession>
<proteinExistence type="predicted"/>
<feature type="signal peptide" evidence="2">
    <location>
        <begin position="1"/>
        <end position="21"/>
    </location>
</feature>
<protein>
    <submittedName>
        <fullName evidence="3">AlNc14C18G1856 protein</fullName>
    </submittedName>
</protein>
<reference evidence="3" key="2">
    <citation type="submission" date="2011-02" db="EMBL/GenBank/DDBJ databases">
        <authorList>
            <person name="MacLean D."/>
        </authorList>
    </citation>
    <scope>NUCLEOTIDE SEQUENCE</scope>
</reference>
<dbReference type="HOGENOM" id="CLU_1423858_0_0_1"/>
<feature type="region of interest" description="Disordered" evidence="1">
    <location>
        <begin position="169"/>
        <end position="191"/>
    </location>
</feature>
<gene>
    <name evidence="3" type="primary">AlNc14C18G1856</name>
    <name evidence="3" type="ORF">ALNC14_022120</name>
</gene>
<feature type="region of interest" description="Disordered" evidence="1">
    <location>
        <begin position="54"/>
        <end position="157"/>
    </location>
</feature>
<sequence>MKITFLTIASFSLSAAVTAQAVPNGLGGSSDAVNGAQNTPSAFQQIEGQATGANPALTASNQSSVPDNKQPLNADYSSLVENPPVSANQTPPAAPHAAAAPPADQLMALTISSNPSYQSTNPNPETTSASPNTTTTASPSGSSDAVPTEDAKKDTCSKRGWVMCSLVPGCHWTKPDDLCQSKAGKVLDKKQ</sequence>
<reference evidence="3" key="1">
    <citation type="journal article" date="2011" name="PLoS Biol.">
        <title>Gene gain and loss during evolution of obligate parasitism in the white rust pathogen of Arabidopsis thaliana.</title>
        <authorList>
            <person name="Kemen E."/>
            <person name="Gardiner A."/>
            <person name="Schultz-Larsen T."/>
            <person name="Kemen A.C."/>
            <person name="Balmuth A.L."/>
            <person name="Robert-Seilaniantz A."/>
            <person name="Bailey K."/>
            <person name="Holub E."/>
            <person name="Studholme D.J."/>
            <person name="Maclean D."/>
            <person name="Jones J.D."/>
        </authorList>
    </citation>
    <scope>NUCLEOTIDE SEQUENCE</scope>
</reference>
<feature type="compositionally biased region" description="Low complexity" evidence="1">
    <location>
        <begin position="119"/>
        <end position="143"/>
    </location>
</feature>